<name>A0A1I8P2Y1_STOCA</name>
<evidence type="ECO:0000256" key="1">
    <source>
        <dbReference type="SAM" id="SignalP"/>
    </source>
</evidence>
<dbReference type="Proteomes" id="UP000095300">
    <property type="component" value="Unassembled WGS sequence"/>
</dbReference>
<evidence type="ECO:0000313" key="2">
    <source>
        <dbReference type="EnsemblMetazoa" id="SCAU004368-PA"/>
    </source>
</evidence>
<accession>A0A1I8P2Y1</accession>
<dbReference type="KEGG" id="scac:106084705"/>
<dbReference type="Pfam" id="PF06477">
    <property type="entry name" value="DUF1091"/>
    <property type="match status" value="1"/>
</dbReference>
<protein>
    <recommendedName>
        <fullName evidence="4">MD-2-related lipid-recognition domain-containing protein</fullName>
    </recommendedName>
</protein>
<proteinExistence type="predicted"/>
<gene>
    <name evidence="2" type="primary">106084705</name>
</gene>
<feature type="chain" id="PRO_5009325929" description="MD-2-related lipid-recognition domain-containing protein" evidence="1">
    <location>
        <begin position="23"/>
        <end position="174"/>
    </location>
</feature>
<dbReference type="PANTHER" id="PTHR20898:SF0">
    <property type="entry name" value="DAEDALUS ON 3-RELATED"/>
    <property type="match status" value="1"/>
</dbReference>
<reference evidence="2" key="1">
    <citation type="submission" date="2020-05" db="UniProtKB">
        <authorList>
            <consortium name="EnsemblMetazoa"/>
        </authorList>
    </citation>
    <scope>IDENTIFICATION</scope>
    <source>
        <strain evidence="2">USDA</strain>
    </source>
</reference>
<dbReference type="AlphaFoldDB" id="A0A1I8P2Y1"/>
<organism evidence="2 3">
    <name type="scientific">Stomoxys calcitrans</name>
    <name type="common">Stable fly</name>
    <name type="synonym">Conops calcitrans</name>
    <dbReference type="NCBI Taxonomy" id="35570"/>
    <lineage>
        <taxon>Eukaryota</taxon>
        <taxon>Metazoa</taxon>
        <taxon>Ecdysozoa</taxon>
        <taxon>Arthropoda</taxon>
        <taxon>Hexapoda</taxon>
        <taxon>Insecta</taxon>
        <taxon>Pterygota</taxon>
        <taxon>Neoptera</taxon>
        <taxon>Endopterygota</taxon>
        <taxon>Diptera</taxon>
        <taxon>Brachycera</taxon>
        <taxon>Muscomorpha</taxon>
        <taxon>Muscoidea</taxon>
        <taxon>Muscidae</taxon>
        <taxon>Stomoxys</taxon>
    </lineage>
</organism>
<dbReference type="OrthoDB" id="7727171at2759"/>
<keyword evidence="3" id="KW-1185">Reference proteome</keyword>
<evidence type="ECO:0000313" key="3">
    <source>
        <dbReference type="Proteomes" id="UP000095300"/>
    </source>
</evidence>
<feature type="signal peptide" evidence="1">
    <location>
        <begin position="1"/>
        <end position="22"/>
    </location>
</feature>
<dbReference type="VEuPathDB" id="VectorBase:SCAU004368"/>
<keyword evidence="1" id="KW-0732">Signal</keyword>
<dbReference type="PANTHER" id="PTHR20898">
    <property type="entry name" value="DAEDALUS ON 3-RELATED-RELATED"/>
    <property type="match status" value="1"/>
</dbReference>
<dbReference type="EnsemblMetazoa" id="SCAU004368-RA">
    <property type="protein sequence ID" value="SCAU004368-PA"/>
    <property type="gene ID" value="SCAU004368"/>
</dbReference>
<dbReference type="InterPro" id="IPR010512">
    <property type="entry name" value="DUF1091"/>
</dbReference>
<sequence>MQQLTIFKTLLIFLFVIQENSCRQLKMKQLECLTYDPEYAKFDLCELDTSLRNNPTLSIAIRLLTIPVTNINLRVEFGLLGSSPPIIVLNNSWDGCAFLKSRKSNKVFGRLYRYIAPYTNLNHSCPINHDVIIKNLTVAEGGSALAMLGGEFVAKVYAASDGKTRISIKVTSSY</sequence>
<evidence type="ECO:0008006" key="4">
    <source>
        <dbReference type="Google" id="ProtNLM"/>
    </source>
</evidence>